<evidence type="ECO:0000313" key="1">
    <source>
        <dbReference type="EMBL" id="KAH7849207.1"/>
    </source>
</evidence>
<protein>
    <submittedName>
        <fullName evidence="1">Uncharacterized protein</fullName>
    </submittedName>
</protein>
<organism evidence="1 2">
    <name type="scientific">Vaccinium darrowii</name>
    <dbReference type="NCBI Taxonomy" id="229202"/>
    <lineage>
        <taxon>Eukaryota</taxon>
        <taxon>Viridiplantae</taxon>
        <taxon>Streptophyta</taxon>
        <taxon>Embryophyta</taxon>
        <taxon>Tracheophyta</taxon>
        <taxon>Spermatophyta</taxon>
        <taxon>Magnoliopsida</taxon>
        <taxon>eudicotyledons</taxon>
        <taxon>Gunneridae</taxon>
        <taxon>Pentapetalae</taxon>
        <taxon>asterids</taxon>
        <taxon>Ericales</taxon>
        <taxon>Ericaceae</taxon>
        <taxon>Vaccinioideae</taxon>
        <taxon>Vaccinieae</taxon>
        <taxon>Vaccinium</taxon>
    </lineage>
</organism>
<comment type="caution">
    <text evidence="1">The sequence shown here is derived from an EMBL/GenBank/DDBJ whole genome shotgun (WGS) entry which is preliminary data.</text>
</comment>
<gene>
    <name evidence="1" type="ORF">Vadar_014566</name>
</gene>
<evidence type="ECO:0000313" key="2">
    <source>
        <dbReference type="Proteomes" id="UP000828048"/>
    </source>
</evidence>
<dbReference type="Proteomes" id="UP000828048">
    <property type="component" value="Chromosome 7"/>
</dbReference>
<keyword evidence="2" id="KW-1185">Reference proteome</keyword>
<reference evidence="1 2" key="1">
    <citation type="journal article" date="2021" name="Hortic Res">
        <title>High-quality reference genome and annotation aids understanding of berry development for evergreen blueberry (Vaccinium darrowii).</title>
        <authorList>
            <person name="Yu J."/>
            <person name="Hulse-Kemp A.M."/>
            <person name="Babiker E."/>
            <person name="Staton M."/>
        </authorList>
    </citation>
    <scope>NUCLEOTIDE SEQUENCE [LARGE SCALE GENOMIC DNA]</scope>
    <source>
        <strain evidence="2">cv. NJ 8807/NJ 8810</strain>
        <tissue evidence="1">Young leaf</tissue>
    </source>
</reference>
<accession>A0ACB7Y7F0</accession>
<sequence length="132" mass="14138">MDFSLCFFLLLSLFFTPSSSTPPSSIFEGSSLSVDRPNDVLISLNGVFTSGFHSIGDNTFIFAIWFTKSFGPTIVWTANRDQPVNGKGSKLLLQKGGKLILTDAGESTLWTAAAATPTSTSAQLSLHDTGNR</sequence>
<proteinExistence type="predicted"/>
<dbReference type="EMBL" id="CM037157">
    <property type="protein sequence ID" value="KAH7849207.1"/>
    <property type="molecule type" value="Genomic_DNA"/>
</dbReference>
<name>A0ACB7Y7F0_9ERIC</name>